<protein>
    <submittedName>
        <fullName evidence="6">Dynein light chain Tctex-type</fullName>
    </submittedName>
</protein>
<dbReference type="Proteomes" id="UP001381693">
    <property type="component" value="Unassembled WGS sequence"/>
</dbReference>
<keyword evidence="7" id="KW-1185">Reference proteome</keyword>
<feature type="compositionally biased region" description="Polar residues" evidence="3">
    <location>
        <begin position="117"/>
        <end position="140"/>
    </location>
</feature>
<dbReference type="GO" id="GO:0008289">
    <property type="term" value="F:lipid binding"/>
    <property type="evidence" value="ECO:0007669"/>
    <property type="project" value="InterPro"/>
</dbReference>
<dbReference type="Gene3D" id="1.10.555.10">
    <property type="entry name" value="Rho GTPase activation protein"/>
    <property type="match status" value="1"/>
</dbReference>
<reference evidence="6 7" key="1">
    <citation type="submission" date="2023-11" db="EMBL/GenBank/DDBJ databases">
        <title>Halocaridina rubra genome assembly.</title>
        <authorList>
            <person name="Smith C."/>
        </authorList>
    </citation>
    <scope>NUCLEOTIDE SEQUENCE [LARGE SCALE GENOMIC DNA]</scope>
    <source>
        <strain evidence="6">EP-1</strain>
        <tissue evidence="6">Whole</tissue>
    </source>
</reference>
<dbReference type="InterPro" id="IPR008936">
    <property type="entry name" value="Rho_GTPase_activation_prot"/>
</dbReference>
<feature type="compositionally biased region" description="Low complexity" evidence="3">
    <location>
        <begin position="222"/>
        <end position="233"/>
    </location>
</feature>
<gene>
    <name evidence="6" type="primary">DLC1_1</name>
    <name evidence="6" type="ORF">SK128_021097</name>
</gene>
<comment type="caution">
    <text evidence="6">The sequence shown here is derived from an EMBL/GenBank/DDBJ whole genome shotgun (WGS) entry which is preliminary data.</text>
</comment>
<dbReference type="GO" id="GO:0035023">
    <property type="term" value="P:regulation of Rho protein signal transduction"/>
    <property type="evidence" value="ECO:0007669"/>
    <property type="project" value="TreeGrafter"/>
</dbReference>
<dbReference type="PANTHER" id="PTHR12659">
    <property type="entry name" value="RHO-TYPE GTPASE ACTIVATING PROTEIN"/>
    <property type="match status" value="1"/>
</dbReference>
<dbReference type="GO" id="GO:0005096">
    <property type="term" value="F:GTPase activator activity"/>
    <property type="evidence" value="ECO:0007669"/>
    <property type="project" value="UniProtKB-KW"/>
</dbReference>
<feature type="domain" description="START" evidence="5">
    <location>
        <begin position="592"/>
        <end position="763"/>
    </location>
</feature>
<dbReference type="PROSITE" id="PS50848">
    <property type="entry name" value="START"/>
    <property type="match status" value="1"/>
</dbReference>
<feature type="compositionally biased region" description="Polar residues" evidence="3">
    <location>
        <begin position="156"/>
        <end position="168"/>
    </location>
</feature>
<evidence type="ECO:0000259" key="4">
    <source>
        <dbReference type="PROSITE" id="PS50238"/>
    </source>
</evidence>
<feature type="domain" description="Rho-GAP" evidence="4">
    <location>
        <begin position="342"/>
        <end position="543"/>
    </location>
</feature>
<accession>A0AAN8XB12</accession>
<dbReference type="PROSITE" id="PS50238">
    <property type="entry name" value="RHOGAP"/>
    <property type="match status" value="1"/>
</dbReference>
<proteinExistence type="predicted"/>
<evidence type="ECO:0000313" key="7">
    <source>
        <dbReference type="Proteomes" id="UP001381693"/>
    </source>
</evidence>
<dbReference type="Pfam" id="PF01852">
    <property type="entry name" value="START"/>
    <property type="match status" value="1"/>
</dbReference>
<dbReference type="GO" id="GO:0030036">
    <property type="term" value="P:actin cytoskeleton organization"/>
    <property type="evidence" value="ECO:0007669"/>
    <property type="project" value="TreeGrafter"/>
</dbReference>
<dbReference type="PANTHER" id="PTHR12659:SF7">
    <property type="entry name" value="CROSSVEINLESS C, ISOFORM C"/>
    <property type="match status" value="1"/>
</dbReference>
<dbReference type="SMART" id="SM00324">
    <property type="entry name" value="RhoGAP"/>
    <property type="match status" value="1"/>
</dbReference>
<dbReference type="InterPro" id="IPR023393">
    <property type="entry name" value="START-like_dom_sf"/>
</dbReference>
<evidence type="ECO:0000256" key="2">
    <source>
        <dbReference type="ARBA" id="ARBA00022553"/>
    </source>
</evidence>
<name>A0AAN8XB12_HALRR</name>
<dbReference type="SUPFAM" id="SSF55961">
    <property type="entry name" value="Bet v1-like"/>
    <property type="match status" value="1"/>
</dbReference>
<dbReference type="SMART" id="SM00234">
    <property type="entry name" value="START"/>
    <property type="match status" value="1"/>
</dbReference>
<sequence>MQARVEELNCVDISLETSPELSACGTVTTGISHPREVRQSTPGEDSSSLASDQSQNSTPLFRGRRRRRFWGRGGGGAHGADGGGGSGGNGVIVTGGGGGAYSDSECSPPTWRHYFTDANSNKMTPSNQAQSGQAEKQSTKGGSGRQPRPTHLRHTGSLTYGKDSQSARENFLASIRGGGEKNDENVSPMPSPDDERHSVYDNVPLIICNKSYHDYQPEVMDSASAHEGSGSSECTVESRESPLPSAHDDEEIDEPCQRRATVDRWHSFNRKSYQPSTRQIGTQINGFSSGQMLHLRKRALLRLTALMERYCPTNRSGWNWELPKFMRKMKTPDYRDRQVFGVPLLVIAQRTGQPLPPGIQTALQYLRSSSLDQVGIFRKPGVRSRIQKLREFHELGEEVMYSNYGICDIADMVKTYFRELPEVLLTNKLSEMFIAIFQYLHVEHRLEALQCAVLLLPDENREVLMALLTFLADVAANSHLNQMHASNLAVCLAPSLFHLNVGTSGSSPLRRRAAGTPEQRDLHENKAAHHCLTLMIQQVSQLQCVPTEMLVNCRFTYLEQSQPVCLEDLGVVGSPGVTTTMDGDWASYMNACISALLKEARDKSRGWVHMNFPDTNVEVLYRKVGDGHPLRLWRATTEVEAPPSELLNRVIRERHLWDDTLLKWRVVNRLDRQAEVFQYMCNSMPPRPPVDYCVLRCWRSDLARGTCVVVETSVEHADAPLLVGGVRGIVLASRYLIQPCGSGKSRITHISRLDMRGRTPEWYNKIYGHATAMHLTRIRQSFQHHAVGPESKV</sequence>
<dbReference type="SUPFAM" id="SSF48350">
    <property type="entry name" value="GTPase activation domain, GAP"/>
    <property type="match status" value="1"/>
</dbReference>
<keyword evidence="2" id="KW-0597">Phosphoprotein</keyword>
<keyword evidence="1" id="KW-0343">GTPase activation</keyword>
<dbReference type="CDD" id="cd08869">
    <property type="entry name" value="START_RhoGAP"/>
    <property type="match status" value="1"/>
</dbReference>
<dbReference type="FunFam" id="3.30.530.20:FF:000009">
    <property type="entry name" value="StAR related lipid transfer domain containing 13"/>
    <property type="match status" value="1"/>
</dbReference>
<dbReference type="Gene3D" id="3.30.530.20">
    <property type="match status" value="1"/>
</dbReference>
<evidence type="ECO:0000256" key="1">
    <source>
        <dbReference type="ARBA" id="ARBA00022468"/>
    </source>
</evidence>
<dbReference type="InterPro" id="IPR000198">
    <property type="entry name" value="RhoGAP_dom"/>
</dbReference>
<feature type="region of interest" description="Disordered" evidence="3">
    <location>
        <begin position="221"/>
        <end position="254"/>
    </location>
</feature>
<feature type="region of interest" description="Disordered" evidence="3">
    <location>
        <begin position="112"/>
        <end position="198"/>
    </location>
</feature>
<dbReference type="AlphaFoldDB" id="A0AAN8XB12"/>
<dbReference type="EMBL" id="JAXCGZ010008221">
    <property type="protein sequence ID" value="KAK7077823.1"/>
    <property type="molecule type" value="Genomic_DNA"/>
</dbReference>
<feature type="compositionally biased region" description="Gly residues" evidence="3">
    <location>
        <begin position="71"/>
        <end position="91"/>
    </location>
</feature>
<evidence type="ECO:0000256" key="3">
    <source>
        <dbReference type="SAM" id="MobiDB-lite"/>
    </source>
</evidence>
<evidence type="ECO:0000313" key="6">
    <source>
        <dbReference type="EMBL" id="KAK7077823.1"/>
    </source>
</evidence>
<dbReference type="InterPro" id="IPR002913">
    <property type="entry name" value="START_lipid-bd_dom"/>
</dbReference>
<evidence type="ECO:0000259" key="5">
    <source>
        <dbReference type="PROSITE" id="PS50848"/>
    </source>
</evidence>
<feature type="compositionally biased region" description="Low complexity" evidence="3">
    <location>
        <begin position="45"/>
        <end position="57"/>
    </location>
</feature>
<dbReference type="Pfam" id="PF00620">
    <property type="entry name" value="RhoGAP"/>
    <property type="match status" value="1"/>
</dbReference>
<organism evidence="6 7">
    <name type="scientific">Halocaridina rubra</name>
    <name type="common">Hawaiian red shrimp</name>
    <dbReference type="NCBI Taxonomy" id="373956"/>
    <lineage>
        <taxon>Eukaryota</taxon>
        <taxon>Metazoa</taxon>
        <taxon>Ecdysozoa</taxon>
        <taxon>Arthropoda</taxon>
        <taxon>Crustacea</taxon>
        <taxon>Multicrustacea</taxon>
        <taxon>Malacostraca</taxon>
        <taxon>Eumalacostraca</taxon>
        <taxon>Eucarida</taxon>
        <taxon>Decapoda</taxon>
        <taxon>Pleocyemata</taxon>
        <taxon>Caridea</taxon>
        <taxon>Atyoidea</taxon>
        <taxon>Atyidae</taxon>
        <taxon>Halocaridina</taxon>
    </lineage>
</organism>
<dbReference type="GO" id="GO:0007165">
    <property type="term" value="P:signal transduction"/>
    <property type="evidence" value="ECO:0007669"/>
    <property type="project" value="InterPro"/>
</dbReference>
<feature type="region of interest" description="Disordered" evidence="3">
    <location>
        <begin position="25"/>
        <end position="91"/>
    </location>
</feature>